<evidence type="ECO:0000256" key="1">
    <source>
        <dbReference type="SAM" id="MobiDB-lite"/>
    </source>
</evidence>
<comment type="caution">
    <text evidence="2">The sequence shown here is derived from an EMBL/GenBank/DDBJ whole genome shotgun (WGS) entry which is preliminary data.</text>
</comment>
<sequence>MADVETQFRVVSVHGRARVAVRHVNVGVDELRELLDDGPERVPHGVVWLVTREPVHVEGTAGGREIRGHAEGRPAEGGGVRVESDDGPIVP</sequence>
<feature type="non-terminal residue" evidence="2">
    <location>
        <position position="91"/>
    </location>
</feature>
<accession>A0A9P8II57</accession>
<dbReference type="EMBL" id="JAGHQM010001723">
    <property type="protein sequence ID" value="KAH0552889.1"/>
    <property type="molecule type" value="Genomic_DNA"/>
</dbReference>
<keyword evidence="3" id="KW-1185">Reference proteome</keyword>
<feature type="compositionally biased region" description="Basic and acidic residues" evidence="1">
    <location>
        <begin position="64"/>
        <end position="74"/>
    </location>
</feature>
<proteinExistence type="predicted"/>
<name>A0A9P8II57_9PEZI</name>
<reference evidence="2" key="1">
    <citation type="submission" date="2021-03" db="EMBL/GenBank/DDBJ databases">
        <title>Comparative genomics and phylogenomic investigation of the class Geoglossomycetes provide insights into ecological specialization and systematics.</title>
        <authorList>
            <person name="Melie T."/>
            <person name="Pirro S."/>
            <person name="Miller A.N."/>
            <person name="Quandt A."/>
        </authorList>
    </citation>
    <scope>NUCLEOTIDE SEQUENCE</scope>
    <source>
        <strain evidence="2">CAQ_001_2017</strain>
    </source>
</reference>
<evidence type="ECO:0000313" key="3">
    <source>
        <dbReference type="Proteomes" id="UP000750711"/>
    </source>
</evidence>
<feature type="region of interest" description="Disordered" evidence="1">
    <location>
        <begin position="59"/>
        <end position="91"/>
    </location>
</feature>
<evidence type="ECO:0000313" key="2">
    <source>
        <dbReference type="EMBL" id="KAH0552889.1"/>
    </source>
</evidence>
<dbReference type="Proteomes" id="UP000750711">
    <property type="component" value="Unassembled WGS sequence"/>
</dbReference>
<gene>
    <name evidence="2" type="ORF">GP486_006911</name>
</gene>
<protein>
    <submittedName>
        <fullName evidence="2">Uncharacterized protein</fullName>
    </submittedName>
</protein>
<dbReference type="AlphaFoldDB" id="A0A9P8II57"/>
<organism evidence="2 3">
    <name type="scientific">Trichoglossum hirsutum</name>
    <dbReference type="NCBI Taxonomy" id="265104"/>
    <lineage>
        <taxon>Eukaryota</taxon>
        <taxon>Fungi</taxon>
        <taxon>Dikarya</taxon>
        <taxon>Ascomycota</taxon>
        <taxon>Pezizomycotina</taxon>
        <taxon>Geoglossomycetes</taxon>
        <taxon>Geoglossales</taxon>
        <taxon>Geoglossaceae</taxon>
        <taxon>Trichoglossum</taxon>
    </lineage>
</organism>